<gene>
    <name evidence="2" type="ORF">ABWT76_005176</name>
</gene>
<accession>A0AAU8JDN8</accession>
<dbReference type="RefSeq" id="WP_354635194.1">
    <property type="nucleotide sequence ID" value="NZ_CP159837.1"/>
</dbReference>
<reference evidence="2" key="1">
    <citation type="submission" date="2024-07" db="EMBL/GenBank/DDBJ databases">
        <authorList>
            <person name="Kim Y.J."/>
            <person name="Jeong J.Y."/>
        </authorList>
    </citation>
    <scope>NUCLEOTIDE SEQUENCE</scope>
    <source>
        <strain evidence="2">GIHE-MW2</strain>
    </source>
</reference>
<sequence length="53" mass="6216">MTPDKNQNKEKLRRLEVIATTPEAKLIENPETRFPREEAKAIDRDQDNRPLAK</sequence>
<name>A0AAU8JDN8_9CYAN</name>
<protein>
    <submittedName>
        <fullName evidence="2">Uncharacterized protein</fullName>
    </submittedName>
</protein>
<dbReference type="AlphaFoldDB" id="A0AAU8JDN8"/>
<evidence type="ECO:0000313" key="2">
    <source>
        <dbReference type="EMBL" id="XCM36417.1"/>
    </source>
</evidence>
<feature type="region of interest" description="Disordered" evidence="1">
    <location>
        <begin position="28"/>
        <end position="53"/>
    </location>
</feature>
<organism evidence="2">
    <name type="scientific">Planktothricoides raciborskii GIHE-MW2</name>
    <dbReference type="NCBI Taxonomy" id="2792601"/>
    <lineage>
        <taxon>Bacteria</taxon>
        <taxon>Bacillati</taxon>
        <taxon>Cyanobacteriota</taxon>
        <taxon>Cyanophyceae</taxon>
        <taxon>Oscillatoriophycideae</taxon>
        <taxon>Oscillatoriales</taxon>
        <taxon>Oscillatoriaceae</taxon>
        <taxon>Planktothricoides</taxon>
    </lineage>
</organism>
<proteinExistence type="predicted"/>
<evidence type="ECO:0000256" key="1">
    <source>
        <dbReference type="SAM" id="MobiDB-lite"/>
    </source>
</evidence>
<dbReference type="EMBL" id="CP159837">
    <property type="protein sequence ID" value="XCM36417.1"/>
    <property type="molecule type" value="Genomic_DNA"/>
</dbReference>